<evidence type="ECO:0000313" key="18">
    <source>
        <dbReference type="Proteomes" id="UP000625711"/>
    </source>
</evidence>
<dbReference type="GO" id="GO:0005886">
    <property type="term" value="C:plasma membrane"/>
    <property type="evidence" value="ECO:0007669"/>
    <property type="project" value="TreeGrafter"/>
</dbReference>
<feature type="transmembrane region" description="Helical" evidence="15">
    <location>
        <begin position="204"/>
        <end position="222"/>
    </location>
</feature>
<evidence type="ECO:0000313" key="17">
    <source>
        <dbReference type="EMBL" id="KAF7284287.1"/>
    </source>
</evidence>
<evidence type="ECO:0000256" key="15">
    <source>
        <dbReference type="SAM" id="Phobius"/>
    </source>
</evidence>
<comment type="subcellular location">
    <subcellularLocation>
        <location evidence="1">Membrane</location>
        <topology evidence="1">Multi-pass membrane protein</topology>
    </subcellularLocation>
</comment>
<dbReference type="Pfam" id="PF07885">
    <property type="entry name" value="Ion_trans_2"/>
    <property type="match status" value="2"/>
</dbReference>
<evidence type="ECO:0000256" key="7">
    <source>
        <dbReference type="ARBA" id="ARBA00022958"/>
    </source>
</evidence>
<evidence type="ECO:0000256" key="8">
    <source>
        <dbReference type="ARBA" id="ARBA00022989"/>
    </source>
</evidence>
<dbReference type="PRINTS" id="PR01586">
    <property type="entry name" value="TWIKCHANNEL"/>
</dbReference>
<keyword evidence="6" id="KW-0631">Potassium channel</keyword>
<dbReference type="PANTHER" id="PTHR11003:SF249">
    <property type="entry name" value="TWO PORE POTASSIUM CHANNEL PROTEIN SUP-9"/>
    <property type="match status" value="1"/>
</dbReference>
<dbReference type="AlphaFoldDB" id="A0A834ISU5"/>
<feature type="glycosylation site" description="N-linked (GlcNAc...) asparagine" evidence="13">
    <location>
        <position position="83"/>
    </location>
</feature>
<keyword evidence="12 14" id="KW-0407">Ion channel</keyword>
<dbReference type="OrthoDB" id="297496at2759"/>
<evidence type="ECO:0000259" key="16">
    <source>
        <dbReference type="Pfam" id="PF07885"/>
    </source>
</evidence>
<dbReference type="InterPro" id="IPR013099">
    <property type="entry name" value="K_chnl_dom"/>
</dbReference>
<feature type="domain" description="Potassium channel" evidence="16">
    <location>
        <begin position="181"/>
        <end position="260"/>
    </location>
</feature>
<name>A0A834ISU5_RHYFE</name>
<dbReference type="EMBL" id="JAACXV010000079">
    <property type="protein sequence ID" value="KAF7284287.1"/>
    <property type="molecule type" value="Genomic_DNA"/>
</dbReference>
<dbReference type="SUPFAM" id="SSF81324">
    <property type="entry name" value="Voltage-gated potassium channels"/>
    <property type="match status" value="2"/>
</dbReference>
<dbReference type="GO" id="GO:0022841">
    <property type="term" value="F:potassium ion leak channel activity"/>
    <property type="evidence" value="ECO:0007669"/>
    <property type="project" value="TreeGrafter"/>
</dbReference>
<dbReference type="Proteomes" id="UP000625711">
    <property type="component" value="Unassembled WGS sequence"/>
</dbReference>
<comment type="similarity">
    <text evidence="2 14">Belongs to the two pore domain potassium channel (TC 1.A.1.8) family.</text>
</comment>
<reference evidence="17" key="1">
    <citation type="submission" date="2020-08" db="EMBL/GenBank/DDBJ databases">
        <title>Genome sequencing and assembly of the red palm weevil Rhynchophorus ferrugineus.</title>
        <authorList>
            <person name="Dias G.B."/>
            <person name="Bergman C.M."/>
            <person name="Manee M."/>
        </authorList>
    </citation>
    <scope>NUCLEOTIDE SEQUENCE</scope>
    <source>
        <strain evidence="17">AA-2017</strain>
        <tissue evidence="17">Whole larva</tissue>
    </source>
</reference>
<feature type="domain" description="Potassium channel" evidence="16">
    <location>
        <begin position="81"/>
        <end position="143"/>
    </location>
</feature>
<feature type="transmembrane region" description="Helical" evidence="15">
    <location>
        <begin position="123"/>
        <end position="150"/>
    </location>
</feature>
<evidence type="ECO:0000256" key="2">
    <source>
        <dbReference type="ARBA" id="ARBA00006666"/>
    </source>
</evidence>
<dbReference type="GO" id="GO:0015271">
    <property type="term" value="F:outward rectifier potassium channel activity"/>
    <property type="evidence" value="ECO:0007669"/>
    <property type="project" value="TreeGrafter"/>
</dbReference>
<evidence type="ECO:0000256" key="13">
    <source>
        <dbReference type="PIRSR" id="PIRSR038061-1"/>
    </source>
</evidence>
<gene>
    <name evidence="17" type="ORF">GWI33_022276</name>
</gene>
<keyword evidence="9 14" id="KW-0406">Ion transport</keyword>
<evidence type="ECO:0000256" key="12">
    <source>
        <dbReference type="ARBA" id="ARBA00023303"/>
    </source>
</evidence>
<evidence type="ECO:0000256" key="6">
    <source>
        <dbReference type="ARBA" id="ARBA00022826"/>
    </source>
</evidence>
<keyword evidence="18" id="KW-1185">Reference proteome</keyword>
<proteinExistence type="inferred from homology"/>
<keyword evidence="10 15" id="KW-0472">Membrane</keyword>
<evidence type="ECO:0000256" key="5">
    <source>
        <dbReference type="ARBA" id="ARBA00022692"/>
    </source>
</evidence>
<dbReference type="PIRSF" id="PIRSF038061">
    <property type="entry name" value="K_channel_subfamily_K_type"/>
    <property type="match status" value="1"/>
</dbReference>
<comment type="caution">
    <text evidence="17">The sequence shown here is derived from an EMBL/GenBank/DDBJ whole genome shotgun (WGS) entry which is preliminary data.</text>
</comment>
<keyword evidence="3 14" id="KW-0813">Transport</keyword>
<dbReference type="InterPro" id="IPR003280">
    <property type="entry name" value="2pore_dom_K_chnl"/>
</dbReference>
<keyword evidence="11" id="KW-0325">Glycoprotein</keyword>
<evidence type="ECO:0000256" key="10">
    <source>
        <dbReference type="ARBA" id="ARBA00023136"/>
    </source>
</evidence>
<evidence type="ECO:0000256" key="3">
    <source>
        <dbReference type="ARBA" id="ARBA00022448"/>
    </source>
</evidence>
<evidence type="ECO:0000256" key="14">
    <source>
        <dbReference type="RuleBase" id="RU003857"/>
    </source>
</evidence>
<evidence type="ECO:0000256" key="11">
    <source>
        <dbReference type="ARBA" id="ARBA00023180"/>
    </source>
</evidence>
<dbReference type="PANTHER" id="PTHR11003">
    <property type="entry name" value="POTASSIUM CHANNEL, SUBFAMILY K"/>
    <property type="match status" value="1"/>
</dbReference>
<dbReference type="PRINTS" id="PR01333">
    <property type="entry name" value="2POREKCHANEL"/>
</dbReference>
<sequence>MKKISEDSFKFPLFLVGYLIFIAIGASVFCAIEVPIAYLTTKKFAAMKNNFLYEHPSVSEQALDELIVEVVKASKKGISVTINGTNEHNWDFTQSLFFTSCVVTTIGYGQITPLSRSGKIFCILYAIVGIPLTLVLLSGLVERFLVPAMWILQWLNSKLQRFYQPFSIRLLHLIIIVTFLVILTIFLPAIIFYYLEEGWTYLDAIYYCFISLTTIGLGDYIPGYSNELRGLYLSLYKMVTTVYLFFGITFMMLTLAVFYDIPQLNLGLLFSLSRDVFPRTRN</sequence>
<dbReference type="Gene3D" id="1.10.287.70">
    <property type="match status" value="1"/>
</dbReference>
<evidence type="ECO:0000256" key="1">
    <source>
        <dbReference type="ARBA" id="ARBA00004141"/>
    </source>
</evidence>
<feature type="transmembrane region" description="Helical" evidence="15">
    <location>
        <begin position="170"/>
        <end position="195"/>
    </location>
</feature>
<accession>A0A834ISU5</accession>
<keyword evidence="7" id="KW-0630">Potassium</keyword>
<evidence type="ECO:0000256" key="9">
    <source>
        <dbReference type="ARBA" id="ARBA00023065"/>
    </source>
</evidence>
<dbReference type="InterPro" id="IPR005408">
    <property type="entry name" value="2pore_dom_K_chnl_TWIK"/>
</dbReference>
<keyword evidence="5 14" id="KW-0812">Transmembrane</keyword>
<protein>
    <recommendedName>
        <fullName evidence="16">Potassium channel domain-containing protein</fullName>
    </recommendedName>
</protein>
<keyword evidence="8 15" id="KW-1133">Transmembrane helix</keyword>
<feature type="transmembrane region" description="Helical" evidence="15">
    <location>
        <begin position="242"/>
        <end position="261"/>
    </location>
</feature>
<keyword evidence="4" id="KW-0633">Potassium transport</keyword>
<organism evidence="17 18">
    <name type="scientific">Rhynchophorus ferrugineus</name>
    <name type="common">Red palm weevil</name>
    <name type="synonym">Curculio ferrugineus</name>
    <dbReference type="NCBI Taxonomy" id="354439"/>
    <lineage>
        <taxon>Eukaryota</taxon>
        <taxon>Metazoa</taxon>
        <taxon>Ecdysozoa</taxon>
        <taxon>Arthropoda</taxon>
        <taxon>Hexapoda</taxon>
        <taxon>Insecta</taxon>
        <taxon>Pterygota</taxon>
        <taxon>Neoptera</taxon>
        <taxon>Endopterygota</taxon>
        <taxon>Coleoptera</taxon>
        <taxon>Polyphaga</taxon>
        <taxon>Cucujiformia</taxon>
        <taxon>Curculionidae</taxon>
        <taxon>Dryophthorinae</taxon>
        <taxon>Rhynchophorus</taxon>
    </lineage>
</organism>
<dbReference type="GO" id="GO:0030322">
    <property type="term" value="P:stabilization of membrane potential"/>
    <property type="evidence" value="ECO:0007669"/>
    <property type="project" value="TreeGrafter"/>
</dbReference>
<evidence type="ECO:0000256" key="4">
    <source>
        <dbReference type="ARBA" id="ARBA00022538"/>
    </source>
</evidence>
<dbReference type="InterPro" id="IPR003092">
    <property type="entry name" value="2pore_dom_K_chnl_TASK"/>
</dbReference>
<feature type="transmembrane region" description="Helical" evidence="15">
    <location>
        <begin position="12"/>
        <end position="38"/>
    </location>
</feature>